<dbReference type="EMBL" id="JAUTXU010000041">
    <property type="protein sequence ID" value="KAK3716618.1"/>
    <property type="molecule type" value="Genomic_DNA"/>
</dbReference>
<accession>A0ACC3NH10</accession>
<proteinExistence type="predicted"/>
<keyword evidence="2" id="KW-1185">Reference proteome</keyword>
<protein>
    <submittedName>
        <fullName evidence="1">Uncharacterized protein</fullName>
    </submittedName>
</protein>
<evidence type="ECO:0000313" key="1">
    <source>
        <dbReference type="EMBL" id="KAK3716618.1"/>
    </source>
</evidence>
<reference evidence="1" key="1">
    <citation type="submission" date="2023-07" db="EMBL/GenBank/DDBJ databases">
        <title>Black Yeasts Isolated from many extreme environments.</title>
        <authorList>
            <person name="Coleine C."/>
            <person name="Stajich J.E."/>
            <person name="Selbmann L."/>
        </authorList>
    </citation>
    <scope>NUCLEOTIDE SEQUENCE</scope>
    <source>
        <strain evidence="1">CCFEE 5714</strain>
    </source>
</reference>
<evidence type="ECO:0000313" key="2">
    <source>
        <dbReference type="Proteomes" id="UP001281147"/>
    </source>
</evidence>
<gene>
    <name evidence="1" type="ORF">LTR37_006248</name>
</gene>
<dbReference type="Proteomes" id="UP001281147">
    <property type="component" value="Unassembled WGS sequence"/>
</dbReference>
<name>A0ACC3NH10_9PEZI</name>
<comment type="caution">
    <text evidence="1">The sequence shown here is derived from an EMBL/GenBank/DDBJ whole genome shotgun (WGS) entry which is preliminary data.</text>
</comment>
<sequence length="55" mass="5805">MVKTLPFSKQQVQVPGYGAMGLSSAMGTALNYGQAEPVLLKALELGCTFWDSVVA</sequence>
<organism evidence="1 2">
    <name type="scientific">Vermiconidia calcicola</name>
    <dbReference type="NCBI Taxonomy" id="1690605"/>
    <lineage>
        <taxon>Eukaryota</taxon>
        <taxon>Fungi</taxon>
        <taxon>Dikarya</taxon>
        <taxon>Ascomycota</taxon>
        <taxon>Pezizomycotina</taxon>
        <taxon>Dothideomycetes</taxon>
        <taxon>Dothideomycetidae</taxon>
        <taxon>Mycosphaerellales</taxon>
        <taxon>Extremaceae</taxon>
        <taxon>Vermiconidia</taxon>
    </lineage>
</organism>